<proteinExistence type="inferred from homology"/>
<dbReference type="PIRSF" id="PIRSF000460">
    <property type="entry name" value="Pprylas_GlgP"/>
    <property type="match status" value="1"/>
</dbReference>
<dbReference type="STRING" id="1429043.X474_27785"/>
<evidence type="ECO:0000259" key="5">
    <source>
        <dbReference type="Pfam" id="PF11897"/>
    </source>
</evidence>
<dbReference type="RefSeq" id="WP_044352902.1">
    <property type="nucleotide sequence ID" value="NZ_AZAC01000083.1"/>
</dbReference>
<dbReference type="SUPFAM" id="SSF53756">
    <property type="entry name" value="UDP-Glycosyltransferase/glycogen phosphorylase"/>
    <property type="match status" value="1"/>
</dbReference>
<name>A0A0D2IXG4_9BACT</name>
<sequence length="850" mass="96213">MKPTLMFKIKPNLPPLLEPLRSISGNLWFSWHSEAVELFQRLGGALWAELNHNPTALLNQLSQARLEELARDNGFVAEVERVAGQLAAYQDVQNCPFLGNEVPDFFKVAYFSAEYGLADCLPIYSGGLGMLSGDHLKSASDLNLPLIGVGLAYGQGYFNQYLNPDGWQQEGYKPNDFWNLPTELLKEDSGELVKISVDIQGRALTAQVWKVMVGRITLYLMDANLEENPPDFRAITYQLYGGDRQMRIRQEILLGIGGVRLLERLGIQPNVLHMNEGHSAFAALERIRQLRLKFGLSFDEACEAVKASTCFTTHTPVPAGNDYFDPELVRRHFAGYVEELGISMPVLLGFGRIHPRDQQELFCMTVLALRLSSFSNGVSKLHGEVSRHMWREVWPHFPLEDVPISHITNGVHIPSWISSDMAYLYDRYLGPAWMENSDYRGVWSSVRQIPDAELWRAHERRRTRSVAFLRKRLSEQVKRQGGSAEQLAQAAEALNPETLTLVFARRFATYKRAVLLLSDPDRLSAILNNPKRPVQVVFAGKAHPRDNEGKEYIRKVVALGKDPRFRQKLVFIEDYDINVARYLVQGADVWLNTPQRPLEACGTSGMKAAANGALNLSILDGWWDEAFEPGVGWAIGAGEEYQDAQEQNRIEANALYRILEDEVVPLFYNRGEDDLPRGWIEYMKKSLSHLCPEFNTHRMLADYTEEGYLPAAVRYNALVSDDFERARELGAWVRKIMENWGQVKVIEVTSNAPDTLYWGDEIEIRARVRLGELFPSDVACDLYFGPLDADGEFKKRETKSMEAAGQENGEYLFHGRLKSPWTGRMGLTVRLVPFAPQLSSKHSLGLAVWG</sequence>
<comment type="caution">
    <text evidence="6">The sequence shown here is derived from an EMBL/GenBank/DDBJ whole genome shotgun (WGS) entry which is preliminary data.</text>
</comment>
<dbReference type="GO" id="GO:0030170">
    <property type="term" value="F:pyridoxal phosphate binding"/>
    <property type="evidence" value="ECO:0007669"/>
    <property type="project" value="InterPro"/>
</dbReference>
<evidence type="ECO:0000313" key="6">
    <source>
        <dbReference type="EMBL" id="KIX10739.1"/>
    </source>
</evidence>
<feature type="modified residue" description="N6-(pyridoxal phosphate)lysine" evidence="4">
    <location>
        <position position="607"/>
    </location>
</feature>
<dbReference type="PANTHER" id="PTHR42655">
    <property type="entry name" value="GLYCOGEN PHOSPHORYLASE"/>
    <property type="match status" value="1"/>
</dbReference>
<accession>A0A0D2IXG4</accession>
<evidence type="ECO:0000256" key="2">
    <source>
        <dbReference type="ARBA" id="ARBA00006047"/>
    </source>
</evidence>
<dbReference type="GO" id="GO:0005975">
    <property type="term" value="P:carbohydrate metabolic process"/>
    <property type="evidence" value="ECO:0007669"/>
    <property type="project" value="InterPro"/>
</dbReference>
<evidence type="ECO:0000313" key="7">
    <source>
        <dbReference type="Proteomes" id="UP000032233"/>
    </source>
</evidence>
<dbReference type="FunCoup" id="A0A0D2IXG4">
    <property type="interactions" value="540"/>
</dbReference>
<keyword evidence="3" id="KW-0021">Allosteric enzyme</keyword>
<dbReference type="OrthoDB" id="7229284at2"/>
<dbReference type="GO" id="GO:0008184">
    <property type="term" value="F:glycogen phosphorylase activity"/>
    <property type="evidence" value="ECO:0007669"/>
    <property type="project" value="InterPro"/>
</dbReference>
<dbReference type="AlphaFoldDB" id="A0A0D2IXG4"/>
<keyword evidence="7" id="KW-1185">Reference proteome</keyword>
<dbReference type="Proteomes" id="UP000032233">
    <property type="component" value="Unassembled WGS sequence"/>
</dbReference>
<dbReference type="InParanoid" id="A0A0D2IXG4"/>
<evidence type="ECO:0000256" key="3">
    <source>
        <dbReference type="ARBA" id="ARBA00022533"/>
    </source>
</evidence>
<dbReference type="Pfam" id="PF11897">
    <property type="entry name" value="DUF3417"/>
    <property type="match status" value="1"/>
</dbReference>
<dbReference type="InterPro" id="IPR011834">
    <property type="entry name" value="Agluc_phsphrylas"/>
</dbReference>
<organism evidence="6 7">
    <name type="scientific">Dethiosulfatarculus sandiegensis</name>
    <dbReference type="NCBI Taxonomy" id="1429043"/>
    <lineage>
        <taxon>Bacteria</taxon>
        <taxon>Pseudomonadati</taxon>
        <taxon>Thermodesulfobacteriota</taxon>
        <taxon>Desulfarculia</taxon>
        <taxon>Desulfarculales</taxon>
        <taxon>Desulfarculaceae</taxon>
        <taxon>Dethiosulfatarculus</taxon>
    </lineage>
</organism>
<dbReference type="NCBIfam" id="TIGR02094">
    <property type="entry name" value="more_P_ylases"/>
    <property type="match status" value="1"/>
</dbReference>
<feature type="domain" description="DUF3417" evidence="5">
    <location>
        <begin position="13"/>
        <end position="121"/>
    </location>
</feature>
<comment type="similarity">
    <text evidence="2">Belongs to the glycogen phosphorylase family.</text>
</comment>
<dbReference type="Pfam" id="PF00343">
    <property type="entry name" value="Phosphorylase"/>
    <property type="match status" value="1"/>
</dbReference>
<dbReference type="PANTHER" id="PTHR42655:SF1">
    <property type="entry name" value="GLYCOGEN PHOSPHORYLASE"/>
    <property type="match status" value="1"/>
</dbReference>
<evidence type="ECO:0000256" key="4">
    <source>
        <dbReference type="PIRSR" id="PIRSR000460-1"/>
    </source>
</evidence>
<dbReference type="EMBL" id="AZAC01000083">
    <property type="protein sequence ID" value="KIX10739.1"/>
    <property type="molecule type" value="Genomic_DNA"/>
</dbReference>
<comment type="catalytic activity">
    <reaction evidence="1">
        <text>[(1-&gt;4)-alpha-D-glucosyl](n) + phosphate = [(1-&gt;4)-alpha-D-glucosyl](n-1) + alpha-D-glucose 1-phosphate</text>
        <dbReference type="Rhea" id="RHEA:41732"/>
        <dbReference type="Rhea" id="RHEA-COMP:9584"/>
        <dbReference type="Rhea" id="RHEA-COMP:9586"/>
        <dbReference type="ChEBI" id="CHEBI:15444"/>
        <dbReference type="ChEBI" id="CHEBI:43474"/>
        <dbReference type="ChEBI" id="CHEBI:58601"/>
        <dbReference type="EC" id="2.4.1.1"/>
    </reaction>
</comment>
<dbReference type="Gene3D" id="3.40.50.2000">
    <property type="entry name" value="Glycogen Phosphorylase B"/>
    <property type="match status" value="2"/>
</dbReference>
<keyword evidence="4" id="KW-0663">Pyridoxal phosphate</keyword>
<dbReference type="InterPro" id="IPR024517">
    <property type="entry name" value="Glycogen_phosphorylase_DUF3417"/>
</dbReference>
<dbReference type="InterPro" id="IPR000811">
    <property type="entry name" value="Glyco_trans_35"/>
</dbReference>
<gene>
    <name evidence="6" type="ORF">X474_27785</name>
</gene>
<dbReference type="PATRIC" id="fig|1429043.3.peg.5905"/>
<reference evidence="6 7" key="1">
    <citation type="submission" date="2013-11" db="EMBL/GenBank/DDBJ databases">
        <title>Metagenomic analysis of a methanogenic consortium involved in long chain n-alkane degradation.</title>
        <authorList>
            <person name="Davidova I.A."/>
            <person name="Callaghan A.V."/>
            <person name="Wawrik B."/>
            <person name="Pruitt S."/>
            <person name="Marks C."/>
            <person name="Duncan K.E."/>
            <person name="Suflita J.M."/>
        </authorList>
    </citation>
    <scope>NUCLEOTIDE SEQUENCE [LARGE SCALE GENOMIC DNA]</scope>
    <source>
        <strain evidence="6 7">SPR</strain>
    </source>
</reference>
<dbReference type="InterPro" id="IPR052182">
    <property type="entry name" value="Glycogen/Maltodextrin_Phosph"/>
</dbReference>
<protein>
    <submittedName>
        <fullName evidence="6">Alpha-glucan phosphorylase</fullName>
    </submittedName>
</protein>
<evidence type="ECO:0000256" key="1">
    <source>
        <dbReference type="ARBA" id="ARBA00001275"/>
    </source>
</evidence>